<gene>
    <name evidence="1" type="ORF">EKH79_03925</name>
</gene>
<dbReference type="RefSeq" id="WP_126672497.1">
    <property type="nucleotide sequence ID" value="NZ_RYZR01000003.1"/>
</dbReference>
<dbReference type="Proteomes" id="UP000267077">
    <property type="component" value="Unassembled WGS sequence"/>
</dbReference>
<evidence type="ECO:0000313" key="1">
    <source>
        <dbReference type="EMBL" id="RUL65865.1"/>
    </source>
</evidence>
<accession>A0A3S0PG63</accession>
<keyword evidence="2" id="KW-1185">Reference proteome</keyword>
<protein>
    <submittedName>
        <fullName evidence="1">Uncharacterized protein</fullName>
    </submittedName>
</protein>
<proteinExistence type="predicted"/>
<comment type="caution">
    <text evidence="1">The sequence shown here is derived from an EMBL/GenBank/DDBJ whole genome shotgun (WGS) entry which is preliminary data.</text>
</comment>
<reference evidence="1 2" key="1">
    <citation type="submission" date="2018-12" db="EMBL/GenBank/DDBJ databases">
        <title>Dyella dinghuensis sp. nov. DHOA06 and Dyella choica sp. nov. 4M-K27, isolated from forest soil.</title>
        <authorList>
            <person name="Qiu L.-H."/>
            <person name="Gao Z.-H."/>
        </authorList>
    </citation>
    <scope>NUCLEOTIDE SEQUENCE [LARGE SCALE GENOMIC DNA]</scope>
    <source>
        <strain evidence="1 2">DHOA06</strain>
    </source>
</reference>
<dbReference type="EMBL" id="RYZR01000003">
    <property type="protein sequence ID" value="RUL65865.1"/>
    <property type="molecule type" value="Genomic_DNA"/>
</dbReference>
<organism evidence="1 2">
    <name type="scientific">Dyella dinghuensis</name>
    <dbReference type="NCBI Taxonomy" id="1920169"/>
    <lineage>
        <taxon>Bacteria</taxon>
        <taxon>Pseudomonadati</taxon>
        <taxon>Pseudomonadota</taxon>
        <taxon>Gammaproteobacteria</taxon>
        <taxon>Lysobacterales</taxon>
        <taxon>Rhodanobacteraceae</taxon>
        <taxon>Dyella</taxon>
    </lineage>
</organism>
<evidence type="ECO:0000313" key="2">
    <source>
        <dbReference type="Proteomes" id="UP000267077"/>
    </source>
</evidence>
<name>A0A3S0PG63_9GAMM</name>
<dbReference type="AlphaFoldDB" id="A0A3S0PG63"/>
<sequence>METAARKLLRQTQLRKGDTPFDRLPWQLQRFVIDFLRSHLCEVTPKNCQAVAAAVEYRLRKDRLLCPAELWIILEHDVFFD</sequence>
<dbReference type="OrthoDB" id="9851592at2"/>